<name>A0A2P5C5Z4_PARAD</name>
<feature type="region of interest" description="Disordered" evidence="1">
    <location>
        <begin position="1"/>
        <end position="29"/>
    </location>
</feature>
<gene>
    <name evidence="2" type="ORF">PanWU01x14_180600</name>
</gene>
<evidence type="ECO:0000313" key="2">
    <source>
        <dbReference type="EMBL" id="PON56492.1"/>
    </source>
</evidence>
<comment type="caution">
    <text evidence="2">The sequence shown here is derived from an EMBL/GenBank/DDBJ whole genome shotgun (WGS) entry which is preliminary data.</text>
</comment>
<reference evidence="3" key="1">
    <citation type="submission" date="2016-06" db="EMBL/GenBank/DDBJ databases">
        <title>Parallel loss of symbiosis genes in relatives of nitrogen-fixing non-legume Parasponia.</title>
        <authorList>
            <person name="Van Velzen R."/>
            <person name="Holmer R."/>
            <person name="Bu F."/>
            <person name="Rutten L."/>
            <person name="Van Zeijl A."/>
            <person name="Liu W."/>
            <person name="Santuari L."/>
            <person name="Cao Q."/>
            <person name="Sharma T."/>
            <person name="Shen D."/>
            <person name="Roswanjaya Y."/>
            <person name="Wardhani T."/>
            <person name="Kalhor M.S."/>
            <person name="Jansen J."/>
            <person name="Van den Hoogen J."/>
            <person name="Gungor B."/>
            <person name="Hartog M."/>
            <person name="Hontelez J."/>
            <person name="Verver J."/>
            <person name="Yang W.-C."/>
            <person name="Schijlen E."/>
            <person name="Repin R."/>
            <person name="Schilthuizen M."/>
            <person name="Schranz E."/>
            <person name="Heidstra R."/>
            <person name="Miyata K."/>
            <person name="Fedorova E."/>
            <person name="Kohlen W."/>
            <person name="Bisseling T."/>
            <person name="Smit S."/>
            <person name="Geurts R."/>
        </authorList>
    </citation>
    <scope>NUCLEOTIDE SEQUENCE [LARGE SCALE GENOMIC DNA]</scope>
    <source>
        <strain evidence="3">cv. WU1-14</strain>
    </source>
</reference>
<organism evidence="2 3">
    <name type="scientific">Parasponia andersonii</name>
    <name type="common">Sponia andersonii</name>
    <dbReference type="NCBI Taxonomy" id="3476"/>
    <lineage>
        <taxon>Eukaryota</taxon>
        <taxon>Viridiplantae</taxon>
        <taxon>Streptophyta</taxon>
        <taxon>Embryophyta</taxon>
        <taxon>Tracheophyta</taxon>
        <taxon>Spermatophyta</taxon>
        <taxon>Magnoliopsida</taxon>
        <taxon>eudicotyledons</taxon>
        <taxon>Gunneridae</taxon>
        <taxon>Pentapetalae</taxon>
        <taxon>rosids</taxon>
        <taxon>fabids</taxon>
        <taxon>Rosales</taxon>
        <taxon>Cannabaceae</taxon>
        <taxon>Parasponia</taxon>
    </lineage>
</organism>
<evidence type="ECO:0000313" key="3">
    <source>
        <dbReference type="Proteomes" id="UP000237105"/>
    </source>
</evidence>
<accession>A0A2P5C5Z4</accession>
<feature type="non-terminal residue" evidence="2">
    <location>
        <position position="60"/>
    </location>
</feature>
<evidence type="ECO:0000256" key="1">
    <source>
        <dbReference type="SAM" id="MobiDB-lite"/>
    </source>
</evidence>
<dbReference type="Proteomes" id="UP000237105">
    <property type="component" value="Unassembled WGS sequence"/>
</dbReference>
<sequence>MIGSHSQGRSRGSSSTSLNSSQPLPPANPLQSFKLNQYIELNSDIGLDDENFKILEWWQR</sequence>
<feature type="compositionally biased region" description="Low complexity" evidence="1">
    <location>
        <begin position="1"/>
        <end position="22"/>
    </location>
</feature>
<proteinExistence type="predicted"/>
<dbReference type="EMBL" id="JXTB01000170">
    <property type="protein sequence ID" value="PON56492.1"/>
    <property type="molecule type" value="Genomic_DNA"/>
</dbReference>
<dbReference type="AlphaFoldDB" id="A0A2P5C5Z4"/>
<protein>
    <submittedName>
        <fullName evidence="2">Uncharacterized protein</fullName>
    </submittedName>
</protein>
<keyword evidence="3" id="KW-1185">Reference proteome</keyword>